<geneLocation type="plasmid" evidence="4">
    <name>pRg502a</name>
</geneLocation>
<dbReference type="GO" id="GO:0005524">
    <property type="term" value="F:ATP binding"/>
    <property type="evidence" value="ECO:0007669"/>
    <property type="project" value="TreeGrafter"/>
</dbReference>
<evidence type="ECO:0000259" key="3">
    <source>
        <dbReference type="Pfam" id="PF00291"/>
    </source>
</evidence>
<dbReference type="InterPro" id="IPR036052">
    <property type="entry name" value="TrpB-like_PALP_sf"/>
</dbReference>
<keyword evidence="4" id="KW-0456">Lyase</keyword>
<sequence length="98" mass="10791">MIDLNDIEDTRKRIKAHILTTPLTHSSSLSSISRVAVYLKLEHPQTTGSFKLCGAFNAILLPSQQERPRGAVAASIGNHGRALSFWRRLCGKIFATAM</sequence>
<dbReference type="GO" id="GO:0004794">
    <property type="term" value="F:threonine deaminase activity"/>
    <property type="evidence" value="ECO:0007669"/>
    <property type="project" value="UniProtKB-EC"/>
</dbReference>
<keyword evidence="2" id="KW-0663">Pyridoxal phosphate</keyword>
<proteinExistence type="predicted"/>
<dbReference type="GO" id="GO:0003941">
    <property type="term" value="F:L-serine ammonia-lyase activity"/>
    <property type="evidence" value="ECO:0007669"/>
    <property type="project" value="TreeGrafter"/>
</dbReference>
<dbReference type="PANTHER" id="PTHR43050:SF1">
    <property type="entry name" value="SERINE RACEMASE"/>
    <property type="match status" value="1"/>
</dbReference>
<evidence type="ECO:0000256" key="2">
    <source>
        <dbReference type="ARBA" id="ARBA00022898"/>
    </source>
</evidence>
<protein>
    <submittedName>
        <fullName evidence="4">Threonine dehydratase</fullName>
        <ecNumber evidence="4">4.3.1.19</ecNumber>
    </submittedName>
</protein>
<accession>S3I2L0</accession>
<keyword evidence="5" id="KW-1185">Reference proteome</keyword>
<keyword evidence="4" id="KW-0614">Plasmid</keyword>
<dbReference type="Pfam" id="PF00291">
    <property type="entry name" value="PALP"/>
    <property type="match status" value="1"/>
</dbReference>
<dbReference type="HOGENOM" id="CLU_2331723_0_0_5"/>
<dbReference type="EMBL" id="AEYE02000038">
    <property type="protein sequence ID" value="EPE94008.1"/>
    <property type="molecule type" value="Genomic_DNA"/>
</dbReference>
<name>S3I2L0_9HYPH</name>
<evidence type="ECO:0000313" key="5">
    <source>
        <dbReference type="Proteomes" id="UP000014411"/>
    </source>
</evidence>
<dbReference type="GO" id="GO:0000287">
    <property type="term" value="F:magnesium ion binding"/>
    <property type="evidence" value="ECO:0007669"/>
    <property type="project" value="TreeGrafter"/>
</dbReference>
<organism evidence="4 5">
    <name type="scientific">Rhizobium grahamii CCGE 502</name>
    <dbReference type="NCBI Taxonomy" id="990285"/>
    <lineage>
        <taxon>Bacteria</taxon>
        <taxon>Pseudomonadati</taxon>
        <taxon>Pseudomonadota</taxon>
        <taxon>Alphaproteobacteria</taxon>
        <taxon>Hyphomicrobiales</taxon>
        <taxon>Rhizobiaceae</taxon>
        <taxon>Rhizobium/Agrobacterium group</taxon>
        <taxon>Rhizobium</taxon>
    </lineage>
</organism>
<dbReference type="GO" id="GO:0030378">
    <property type="term" value="F:serine racemase activity"/>
    <property type="evidence" value="ECO:0007669"/>
    <property type="project" value="TreeGrafter"/>
</dbReference>
<dbReference type="Gene3D" id="3.40.50.1100">
    <property type="match status" value="2"/>
</dbReference>
<evidence type="ECO:0000256" key="1">
    <source>
        <dbReference type="ARBA" id="ARBA00001933"/>
    </source>
</evidence>
<dbReference type="RefSeq" id="WP_016558778.1">
    <property type="nucleotide sequence ID" value="NZ_AEYE02000038.1"/>
</dbReference>
<feature type="domain" description="Tryptophan synthase beta chain-like PALP" evidence="3">
    <location>
        <begin position="15"/>
        <end position="88"/>
    </location>
</feature>
<dbReference type="SUPFAM" id="SSF53686">
    <property type="entry name" value="Tryptophan synthase beta subunit-like PLP-dependent enzymes"/>
    <property type="match status" value="1"/>
</dbReference>
<dbReference type="EC" id="4.3.1.19" evidence="4"/>
<gene>
    <name evidence="4" type="primary">eutB</name>
    <name evidence="4" type="ORF">RGCCGE502_34546</name>
</gene>
<dbReference type="Proteomes" id="UP000014411">
    <property type="component" value="Unassembled WGS sequence"/>
</dbReference>
<dbReference type="InterPro" id="IPR001926">
    <property type="entry name" value="TrpB-like_PALP"/>
</dbReference>
<dbReference type="PANTHER" id="PTHR43050">
    <property type="entry name" value="SERINE / THREONINE RACEMASE FAMILY MEMBER"/>
    <property type="match status" value="1"/>
</dbReference>
<dbReference type="GO" id="GO:0070179">
    <property type="term" value="P:D-serine biosynthetic process"/>
    <property type="evidence" value="ECO:0007669"/>
    <property type="project" value="TreeGrafter"/>
</dbReference>
<evidence type="ECO:0000313" key="4">
    <source>
        <dbReference type="EMBL" id="EPE94008.1"/>
    </source>
</evidence>
<dbReference type="AlphaFoldDB" id="S3I2L0"/>
<dbReference type="GO" id="GO:0030170">
    <property type="term" value="F:pyridoxal phosphate binding"/>
    <property type="evidence" value="ECO:0007669"/>
    <property type="project" value="TreeGrafter"/>
</dbReference>
<reference evidence="4 5" key="1">
    <citation type="journal article" date="2012" name="J. Bacteriol.">
        <title>Genome sequence of Rhizobium grahamii CCGE502, a broad-host-range symbiont with low nodulation competitiveness in Phaseolus vulgaris.</title>
        <authorList>
            <person name="Althabegoiti M.J."/>
            <person name="Lozano L."/>
            <person name="Torres-Tejerizo G."/>
            <person name="Ormeno-Orrillo E."/>
            <person name="Rogel M.A."/>
            <person name="Gonzalez V."/>
            <person name="Martinez-Romero E."/>
        </authorList>
    </citation>
    <scope>NUCLEOTIDE SEQUENCE [LARGE SCALE GENOMIC DNA]</scope>
    <source>
        <strain evidence="4 5">CCGE 502</strain>
        <plasmid evidence="4">pRg502a</plasmid>
    </source>
</reference>
<dbReference type="GO" id="GO:0018114">
    <property type="term" value="F:threonine racemase activity"/>
    <property type="evidence" value="ECO:0007669"/>
    <property type="project" value="TreeGrafter"/>
</dbReference>
<comment type="cofactor">
    <cofactor evidence="1">
        <name>pyridoxal 5'-phosphate</name>
        <dbReference type="ChEBI" id="CHEBI:597326"/>
    </cofactor>
</comment>
<comment type="caution">
    <text evidence="4">The sequence shown here is derived from an EMBL/GenBank/DDBJ whole genome shotgun (WGS) entry which is preliminary data.</text>
</comment>